<sequence length="95" mass="11037">MTQQNKSIILTMGNYHITHQQNKVFLDLFAVEKTSENIAIIDFEYLDSAIGFLINLNFEHIVQHYDVKKKDEVCKALNELKNKIDATILNLINQE</sequence>
<evidence type="ECO:0000313" key="2">
    <source>
        <dbReference type="Proteomes" id="UP001236239"/>
    </source>
</evidence>
<gene>
    <name evidence="1" type="ORF">QJU93_09855</name>
</gene>
<evidence type="ECO:0000313" key="1">
    <source>
        <dbReference type="EMBL" id="MDP8173658.1"/>
    </source>
</evidence>
<dbReference type="EMBL" id="JASAYQ010000021">
    <property type="protein sequence ID" value="MDP8173658.1"/>
    <property type="molecule type" value="Genomic_DNA"/>
</dbReference>
<protein>
    <submittedName>
        <fullName evidence="1">Uncharacterized protein</fullName>
    </submittedName>
</protein>
<accession>A0AAJ6P1I1</accession>
<comment type="caution">
    <text evidence="1">The sequence shown here is derived from an EMBL/GenBank/DDBJ whole genome shotgun (WGS) entry which is preliminary data.</text>
</comment>
<dbReference type="Proteomes" id="UP001236239">
    <property type="component" value="Unassembled WGS sequence"/>
</dbReference>
<reference evidence="1" key="1">
    <citation type="journal article" date="2023" name="Front. Microbiol.">
        <title>Phylogeography and host specificity of Pasteurellaceae pathogenic to sea-farmed fish in the north-east Atlantic.</title>
        <authorList>
            <person name="Gulla S."/>
            <person name="Colquhoun D.J."/>
            <person name="Olsen A.B."/>
            <person name="Spilsberg B."/>
            <person name="Lagesen K."/>
            <person name="Aakesson C.P."/>
            <person name="Strom S."/>
            <person name="Manji F."/>
            <person name="Birkbeck T.H."/>
            <person name="Nilsen H.K."/>
        </authorList>
    </citation>
    <scope>NUCLEOTIDE SEQUENCE</scope>
    <source>
        <strain evidence="1">TW16_20</strain>
    </source>
</reference>
<organism evidence="1 2">
    <name type="scientific">Phocoenobacter skyensis</name>
    <dbReference type="NCBI Taxonomy" id="97481"/>
    <lineage>
        <taxon>Bacteria</taxon>
        <taxon>Pseudomonadati</taxon>
        <taxon>Pseudomonadota</taxon>
        <taxon>Gammaproteobacteria</taxon>
        <taxon>Pasteurellales</taxon>
        <taxon>Pasteurellaceae</taxon>
        <taxon>Phocoenobacter</taxon>
    </lineage>
</organism>
<name>A0AAJ6P1I1_9PAST</name>
<proteinExistence type="predicted"/>
<dbReference type="AlphaFoldDB" id="A0AAJ6P1I1"/>
<dbReference type="RefSeq" id="WP_306384670.1">
    <property type="nucleotide sequence ID" value="NZ_JASAYN010000001.1"/>
</dbReference>